<dbReference type="CDD" id="cd00093">
    <property type="entry name" value="HTH_XRE"/>
    <property type="match status" value="1"/>
</dbReference>
<dbReference type="InterPro" id="IPR001387">
    <property type="entry name" value="Cro/C1-type_HTH"/>
</dbReference>
<dbReference type="Pfam" id="PF01381">
    <property type="entry name" value="HTH_3"/>
    <property type="match status" value="1"/>
</dbReference>
<gene>
    <name evidence="3" type="ORF">D0Y50_09995</name>
</gene>
<name>A0A346NMB7_9ALTE</name>
<evidence type="ECO:0000313" key="3">
    <source>
        <dbReference type="EMBL" id="AXR06674.1"/>
    </source>
</evidence>
<feature type="domain" description="HTH cro/C1-type" evidence="2">
    <location>
        <begin position="34"/>
        <end position="88"/>
    </location>
</feature>
<dbReference type="Proteomes" id="UP000262073">
    <property type="component" value="Chromosome"/>
</dbReference>
<feature type="region of interest" description="Disordered" evidence="1">
    <location>
        <begin position="1"/>
        <end position="24"/>
    </location>
</feature>
<reference evidence="3 4" key="1">
    <citation type="submission" date="2018-08" db="EMBL/GenBank/DDBJ databases">
        <title>Salinimonas sediminis sp. nov., a piezophilic bacterium isolated from a deep-sea sediment sample from the New Britain Trench.</title>
        <authorList>
            <person name="Cao J."/>
        </authorList>
    </citation>
    <scope>NUCLEOTIDE SEQUENCE [LARGE SCALE GENOMIC DNA]</scope>
    <source>
        <strain evidence="3 4">N102</strain>
    </source>
</reference>
<dbReference type="GO" id="GO:0003677">
    <property type="term" value="F:DNA binding"/>
    <property type="evidence" value="ECO:0007669"/>
    <property type="project" value="InterPro"/>
</dbReference>
<dbReference type="OrthoDB" id="5422231at2"/>
<dbReference type="InterPro" id="IPR010982">
    <property type="entry name" value="Lambda_DNA-bd_dom_sf"/>
</dbReference>
<accession>A0A346NMB7</accession>
<dbReference type="PROSITE" id="PS50943">
    <property type="entry name" value="HTH_CROC1"/>
    <property type="match status" value="1"/>
</dbReference>
<dbReference type="Gene3D" id="1.10.260.40">
    <property type="entry name" value="lambda repressor-like DNA-binding domains"/>
    <property type="match status" value="1"/>
</dbReference>
<evidence type="ECO:0000313" key="4">
    <source>
        <dbReference type="Proteomes" id="UP000262073"/>
    </source>
</evidence>
<dbReference type="SUPFAM" id="SSF47413">
    <property type="entry name" value="lambda repressor-like DNA-binding domains"/>
    <property type="match status" value="1"/>
</dbReference>
<evidence type="ECO:0000256" key="1">
    <source>
        <dbReference type="SAM" id="MobiDB-lite"/>
    </source>
</evidence>
<protein>
    <submittedName>
        <fullName evidence="3">XRE family transcriptional regulator</fullName>
    </submittedName>
</protein>
<evidence type="ECO:0000259" key="2">
    <source>
        <dbReference type="PROSITE" id="PS50943"/>
    </source>
</evidence>
<dbReference type="EMBL" id="CP031769">
    <property type="protein sequence ID" value="AXR06674.1"/>
    <property type="molecule type" value="Genomic_DNA"/>
</dbReference>
<dbReference type="SMART" id="SM00530">
    <property type="entry name" value="HTH_XRE"/>
    <property type="match status" value="1"/>
</dbReference>
<dbReference type="KEGG" id="salm:D0Y50_09995"/>
<sequence length="106" mass="11611">MSHVKTSRKGKSVKPSPMPDLSKSFSPQLLAKAISAKRTGLKLSLEDVVKVLSISKPTLVKIEKGDTNVKLATLLLVMEYLGLSFSLISDETADHKGNGDDHDEWY</sequence>
<keyword evidence="4" id="KW-1185">Reference proteome</keyword>
<dbReference type="AlphaFoldDB" id="A0A346NMB7"/>
<organism evidence="3 4">
    <name type="scientific">Salinimonas sediminis</name>
    <dbReference type="NCBI Taxonomy" id="2303538"/>
    <lineage>
        <taxon>Bacteria</taxon>
        <taxon>Pseudomonadati</taxon>
        <taxon>Pseudomonadota</taxon>
        <taxon>Gammaproteobacteria</taxon>
        <taxon>Alteromonadales</taxon>
        <taxon>Alteromonadaceae</taxon>
        <taxon>Alteromonas/Salinimonas group</taxon>
        <taxon>Salinimonas</taxon>
    </lineage>
</organism>
<proteinExistence type="predicted"/>
<feature type="compositionally biased region" description="Basic residues" evidence="1">
    <location>
        <begin position="1"/>
        <end position="12"/>
    </location>
</feature>